<name>A0ACB9F233_CICIN</name>
<evidence type="ECO:0000313" key="2">
    <source>
        <dbReference type="Proteomes" id="UP001055811"/>
    </source>
</evidence>
<protein>
    <submittedName>
        <fullName evidence="1">Uncharacterized protein</fullName>
    </submittedName>
</protein>
<keyword evidence="2" id="KW-1185">Reference proteome</keyword>
<sequence length="257" mass="28146">MTKGRKIESGTEGAAARSRPEEAASAAVRSTGREAREREIGWSKNIATRTHLHSQSGVRKPKIERDKQQIPNRKKRESREEAADSLLVARNDARGGAGSRCVVPSYKSNAGERPPHSIHLEAATSKPRPTRNQYQGGRNKSNRGAKPYQIASKDNGLEKKKVNEFPKNNHPRPVKNPLVLLNSSPPLSSSTGAKIRSVYEIDQEDVCGKNRFDIINALEDSFTVLCDHAGVINPIDRPSPSQIRIIHLGPSGSVNGN</sequence>
<accession>A0ACB9F233</accession>
<evidence type="ECO:0000313" key="1">
    <source>
        <dbReference type="EMBL" id="KAI3764945.1"/>
    </source>
</evidence>
<gene>
    <name evidence="1" type="ORF">L2E82_14963</name>
</gene>
<reference evidence="2" key="1">
    <citation type="journal article" date="2022" name="Mol. Ecol. Resour.">
        <title>The genomes of chicory, endive, great burdock and yacon provide insights into Asteraceae palaeo-polyploidization history and plant inulin production.</title>
        <authorList>
            <person name="Fan W."/>
            <person name="Wang S."/>
            <person name="Wang H."/>
            <person name="Wang A."/>
            <person name="Jiang F."/>
            <person name="Liu H."/>
            <person name="Zhao H."/>
            <person name="Xu D."/>
            <person name="Zhang Y."/>
        </authorList>
    </citation>
    <scope>NUCLEOTIDE SEQUENCE [LARGE SCALE GENOMIC DNA]</scope>
    <source>
        <strain evidence="2">cv. Punajuju</strain>
    </source>
</reference>
<proteinExistence type="predicted"/>
<reference evidence="1 2" key="2">
    <citation type="journal article" date="2022" name="Mol. Ecol. Resour.">
        <title>The genomes of chicory, endive, great burdock and yacon provide insights into Asteraceae paleo-polyploidization history and plant inulin production.</title>
        <authorList>
            <person name="Fan W."/>
            <person name="Wang S."/>
            <person name="Wang H."/>
            <person name="Wang A."/>
            <person name="Jiang F."/>
            <person name="Liu H."/>
            <person name="Zhao H."/>
            <person name="Xu D."/>
            <person name="Zhang Y."/>
        </authorList>
    </citation>
    <scope>NUCLEOTIDE SEQUENCE [LARGE SCALE GENOMIC DNA]</scope>
    <source>
        <strain evidence="2">cv. Punajuju</strain>
        <tissue evidence="1">Leaves</tissue>
    </source>
</reference>
<comment type="caution">
    <text evidence="1">The sequence shown here is derived from an EMBL/GenBank/DDBJ whole genome shotgun (WGS) entry which is preliminary data.</text>
</comment>
<dbReference type="EMBL" id="CM042011">
    <property type="protein sequence ID" value="KAI3764945.1"/>
    <property type="molecule type" value="Genomic_DNA"/>
</dbReference>
<dbReference type="Proteomes" id="UP001055811">
    <property type="component" value="Linkage Group LG03"/>
</dbReference>
<organism evidence="1 2">
    <name type="scientific">Cichorium intybus</name>
    <name type="common">Chicory</name>
    <dbReference type="NCBI Taxonomy" id="13427"/>
    <lineage>
        <taxon>Eukaryota</taxon>
        <taxon>Viridiplantae</taxon>
        <taxon>Streptophyta</taxon>
        <taxon>Embryophyta</taxon>
        <taxon>Tracheophyta</taxon>
        <taxon>Spermatophyta</taxon>
        <taxon>Magnoliopsida</taxon>
        <taxon>eudicotyledons</taxon>
        <taxon>Gunneridae</taxon>
        <taxon>Pentapetalae</taxon>
        <taxon>asterids</taxon>
        <taxon>campanulids</taxon>
        <taxon>Asterales</taxon>
        <taxon>Asteraceae</taxon>
        <taxon>Cichorioideae</taxon>
        <taxon>Cichorieae</taxon>
        <taxon>Cichoriinae</taxon>
        <taxon>Cichorium</taxon>
    </lineage>
</organism>